<sequence length="474" mass="54603">MPTIPPPPIRDLEGLLAPVLPPGTRVHRYEAEFLTAPGDNYGSTMLAVTVHTRRDATDPEEKQQQHDRSEDDTSSPLHLVAKMRPSSEEFLEIFQIDTTFVKEAAVYLKIVPTLLELQREQGFGGDGQLIDVFCRCYGARVSLDPSVEKVDADGVMLFENLKLAGYVTGDRRQGFDREQARFVLQKLALFHAIPIALRYLKPDEFEAGIHKYLVKIDIDAGLSADTLRQMMDVFRQDIVRTGVGPELADRAYTKIGECHRRQAQLISDQRTVYCTMLHNDLWVNNMMIKYGNRAAGPREGDPSFSPVFFTWFPCLSFVMPCNWTSDHTPQTDKQTGRPSSLKFVDFQLIQMDSLVRDVIFFLTTSVNDPELESQLDDYFEYYFQQLATYMDRLQFPTPGDFTIESFREEIDRVAPYELYHIVSMLRVVLARKESIPDHSEQDAALFFNDNLVEEDYYRRLEVTLRIYDRKGWLL</sequence>
<keyword evidence="4" id="KW-1185">Reference proteome</keyword>
<evidence type="ECO:0000256" key="1">
    <source>
        <dbReference type="SAM" id="MobiDB-lite"/>
    </source>
</evidence>
<evidence type="ECO:0000313" key="3">
    <source>
        <dbReference type="EnsemblMetazoa" id="AALB000659-PA"/>
    </source>
</evidence>
<reference evidence="3" key="2">
    <citation type="submission" date="2022-08" db="UniProtKB">
        <authorList>
            <consortium name="EnsemblMetazoa"/>
        </authorList>
    </citation>
    <scope>IDENTIFICATION</scope>
    <source>
        <strain evidence="3">STECLA/ALBI9_A</strain>
    </source>
</reference>
<name>A0A182F2H7_ANOAL</name>
<dbReference type="InterPro" id="IPR011009">
    <property type="entry name" value="Kinase-like_dom_sf"/>
</dbReference>
<dbReference type="PANTHER" id="PTHR11012">
    <property type="entry name" value="PROTEIN KINASE-LIKE DOMAIN-CONTAINING"/>
    <property type="match status" value="1"/>
</dbReference>
<dbReference type="VEuPathDB" id="VectorBase:AALB20_026320"/>
<feature type="compositionally biased region" description="Basic and acidic residues" evidence="1">
    <location>
        <begin position="53"/>
        <end position="71"/>
    </location>
</feature>
<feature type="region of interest" description="Disordered" evidence="1">
    <location>
        <begin position="53"/>
        <end position="77"/>
    </location>
</feature>
<dbReference type="STRING" id="7167.A0A182F2H7"/>
<dbReference type="EnsemblMetazoa" id="AALB000659-RA">
    <property type="protein sequence ID" value="AALB000659-PA"/>
    <property type="gene ID" value="AALB000659"/>
</dbReference>
<dbReference type="AlphaFoldDB" id="A0A182F2H7"/>
<evidence type="ECO:0000259" key="2">
    <source>
        <dbReference type="SMART" id="SM00587"/>
    </source>
</evidence>
<accession>A0A182F2H7</accession>
<dbReference type="Pfam" id="PF02958">
    <property type="entry name" value="EcKL"/>
    <property type="match status" value="2"/>
</dbReference>
<dbReference type="InterPro" id="IPR004119">
    <property type="entry name" value="EcKL"/>
</dbReference>
<reference evidence="3 4" key="1">
    <citation type="journal article" date="2017" name="G3 (Bethesda)">
        <title>The Physical Genome Mapping of Anopheles albimanus Corrected Scaffold Misassemblies and Identified Interarm Rearrangements in Genus Anopheles.</title>
        <authorList>
            <person name="Artemov G.N."/>
            <person name="Peery A.N."/>
            <person name="Jiang X."/>
            <person name="Tu Z."/>
            <person name="Stegniy V.N."/>
            <person name="Sharakhova M.V."/>
            <person name="Sharakhov I.V."/>
        </authorList>
    </citation>
    <scope>NUCLEOTIDE SEQUENCE [LARGE SCALE GENOMIC DNA]</scope>
    <source>
        <strain evidence="3 4">ALBI9_A</strain>
    </source>
</reference>
<dbReference type="SUPFAM" id="SSF56112">
    <property type="entry name" value="Protein kinase-like (PK-like)"/>
    <property type="match status" value="1"/>
</dbReference>
<evidence type="ECO:0000313" key="4">
    <source>
        <dbReference type="Proteomes" id="UP000069272"/>
    </source>
</evidence>
<dbReference type="Proteomes" id="UP000069272">
    <property type="component" value="Chromosome 2L"/>
</dbReference>
<dbReference type="SMART" id="SM00587">
    <property type="entry name" value="CHK"/>
    <property type="match status" value="1"/>
</dbReference>
<dbReference type="VEuPathDB" id="VectorBase:AALB000659"/>
<dbReference type="PANTHER" id="PTHR11012:SF55">
    <property type="entry name" value="BHLH DOMAIN-CONTAINING PROTEIN"/>
    <property type="match status" value="1"/>
</dbReference>
<proteinExistence type="predicted"/>
<feature type="domain" description="CHK kinase-like" evidence="2">
    <location>
        <begin position="156"/>
        <end position="392"/>
    </location>
</feature>
<dbReference type="InterPro" id="IPR015897">
    <property type="entry name" value="CHK_kinase-like"/>
</dbReference>
<organism evidence="3 4">
    <name type="scientific">Anopheles albimanus</name>
    <name type="common">New world malaria mosquito</name>
    <dbReference type="NCBI Taxonomy" id="7167"/>
    <lineage>
        <taxon>Eukaryota</taxon>
        <taxon>Metazoa</taxon>
        <taxon>Ecdysozoa</taxon>
        <taxon>Arthropoda</taxon>
        <taxon>Hexapoda</taxon>
        <taxon>Insecta</taxon>
        <taxon>Pterygota</taxon>
        <taxon>Neoptera</taxon>
        <taxon>Endopterygota</taxon>
        <taxon>Diptera</taxon>
        <taxon>Nematocera</taxon>
        <taxon>Culicoidea</taxon>
        <taxon>Culicidae</taxon>
        <taxon>Anophelinae</taxon>
        <taxon>Anopheles</taxon>
    </lineage>
</organism>
<protein>
    <submittedName>
        <fullName evidence="3">CHK domain-containing protein</fullName>
    </submittedName>
</protein>